<comment type="caution">
    <text evidence="9">Lacks conserved residue(s) required for the propagation of feature annotation.</text>
</comment>
<comment type="function">
    <text evidence="9">Catalyzes the 2-thiolation of uridine at the wobble position (U34) of tRNA, leading to the formation of s(2)U34.</text>
</comment>
<keyword evidence="2 9" id="KW-0808">Transferase</keyword>
<dbReference type="InterPro" id="IPR004506">
    <property type="entry name" value="MnmA-like"/>
</dbReference>
<feature type="active site" description="Nucleophile" evidence="9">
    <location>
        <position position="112"/>
    </location>
</feature>
<feature type="domain" description="tRNA-specific 2-thiouridylase MnmA-like C-terminal" evidence="10">
    <location>
        <begin position="294"/>
        <end position="375"/>
    </location>
</feature>
<feature type="binding site" evidence="9">
    <location>
        <position position="44"/>
    </location>
    <ligand>
        <name>ATP</name>
        <dbReference type="ChEBI" id="CHEBI:30616"/>
    </ligand>
</feature>
<evidence type="ECO:0000256" key="4">
    <source>
        <dbReference type="ARBA" id="ARBA00022741"/>
    </source>
</evidence>
<evidence type="ECO:0000313" key="14">
    <source>
        <dbReference type="Proteomes" id="UP000231987"/>
    </source>
</evidence>
<dbReference type="GO" id="GO:0002143">
    <property type="term" value="P:tRNA wobble position uridine thiolation"/>
    <property type="evidence" value="ECO:0007669"/>
    <property type="project" value="TreeGrafter"/>
</dbReference>
<keyword evidence="5 9" id="KW-0067">ATP-binding</keyword>
<dbReference type="GO" id="GO:0005737">
    <property type="term" value="C:cytoplasm"/>
    <property type="evidence" value="ECO:0007669"/>
    <property type="project" value="UniProtKB-SubCell"/>
</dbReference>
<dbReference type="STRING" id="382.DU99_15035"/>
<dbReference type="InterPro" id="IPR046884">
    <property type="entry name" value="MnmA-like_central"/>
</dbReference>
<reference evidence="12" key="3">
    <citation type="submission" date="2019-10" db="EMBL/GenBank/DDBJ databases">
        <authorList>
            <person name="Sugawara M."/>
            <person name="Epstein B."/>
            <person name="Badgley B."/>
            <person name="Unno T."/>
            <person name="Xu L."/>
            <person name="Reese J."/>
            <person name="Gyaneshwar P."/>
            <person name="Denny R."/>
            <person name="Mudege J."/>
            <person name="Bharti A."/>
            <person name="Farmer A."/>
            <person name="May G."/>
            <person name="Woodward J."/>
            <person name="Medigue C."/>
            <person name="Vallenet D."/>
            <person name="Lajus A."/>
            <person name="Rouy Z."/>
            <person name="Martinez-Vaz B."/>
            <person name="Tiffin P."/>
            <person name="Young N."/>
            <person name="Sadowsky M."/>
        </authorList>
    </citation>
    <scope>NUCLEOTIDE SEQUENCE</scope>
    <source>
        <strain evidence="12">N6B1</strain>
    </source>
</reference>
<evidence type="ECO:0000256" key="7">
    <source>
        <dbReference type="ARBA" id="ARBA00023157"/>
    </source>
</evidence>
<feature type="domain" description="tRNA-specific 2-thiouridylase MnmA-like central" evidence="11">
    <location>
        <begin position="234"/>
        <end position="285"/>
    </location>
</feature>
<evidence type="ECO:0000313" key="15">
    <source>
        <dbReference type="Proteomes" id="UP000429484"/>
    </source>
</evidence>
<dbReference type="InterPro" id="IPR046885">
    <property type="entry name" value="MnmA-like_C"/>
</dbReference>
<dbReference type="GO" id="GO:0103016">
    <property type="term" value="F:tRNA-uridine 2-sulfurtransferase activity"/>
    <property type="evidence" value="ECO:0007669"/>
    <property type="project" value="UniProtKB-EC"/>
</dbReference>
<keyword evidence="4 9" id="KW-0547">Nucleotide-binding</keyword>
<dbReference type="NCBIfam" id="TIGR00420">
    <property type="entry name" value="trmU"/>
    <property type="match status" value="1"/>
</dbReference>
<feature type="site" description="Interaction with tRNA" evidence="9">
    <location>
        <position position="137"/>
    </location>
</feature>
<dbReference type="EMBL" id="WISR01000152">
    <property type="protein sequence ID" value="MQW34467.1"/>
    <property type="molecule type" value="Genomic_DNA"/>
</dbReference>
<feature type="site" description="Interaction with tRNA" evidence="9">
    <location>
        <position position="355"/>
    </location>
</feature>
<dbReference type="Proteomes" id="UP000429484">
    <property type="component" value="Unassembled WGS sequence"/>
</dbReference>
<dbReference type="Gene3D" id="2.30.30.280">
    <property type="entry name" value="Adenine nucleotide alpha hydrolases-like domains"/>
    <property type="match status" value="1"/>
</dbReference>
<dbReference type="AlphaFoldDB" id="A0A222IAS9"/>
<evidence type="ECO:0000256" key="8">
    <source>
        <dbReference type="ARBA" id="ARBA00051542"/>
    </source>
</evidence>
<comment type="subcellular location">
    <subcellularLocation>
        <location evidence="9">Cytoplasm</location>
    </subcellularLocation>
</comment>
<dbReference type="Pfam" id="PF20259">
    <property type="entry name" value="tRNA_Me_trans_M"/>
    <property type="match status" value="1"/>
</dbReference>
<evidence type="ECO:0000256" key="5">
    <source>
        <dbReference type="ARBA" id="ARBA00022840"/>
    </source>
</evidence>
<sequence>MNSLDFDRKPEDTRVVVAMSGGVDSSVVAGLLKREGYDVLGITLQLYDHGAAVHRAGSCCAGQDIDDARRVCETIGIPHYVLDYEARFRETVINPFAESYIAGETPIPCVACNQTVKFADLLATAKELGADALATGHYIRSRPSPKPRYAGQRALYRPADAERDQSYFLFATTQEQIDYLRFPLGGLPKSETRALAEEMGLVVAKKADSQDICFVPQGKYSDIVSKLKPNAALAGEIVHLDGRVLGAHEGILHYTIGQRRGIGVATGEPLYVVYLDARSRRVIVGPKEALETRRVYLRDVNWLGDEELEAAAGQGFECFAKVRSTRRPAPAVLKSDAEGLYVELVEGEAGVAPGQACALYSGTGEDARVYGGGFIRRSEREPAAEAALKALLQAPAAA</sequence>
<dbReference type="GO" id="GO:0005524">
    <property type="term" value="F:ATP binding"/>
    <property type="evidence" value="ECO:0007669"/>
    <property type="project" value="UniProtKB-KW"/>
</dbReference>
<evidence type="ECO:0000256" key="3">
    <source>
        <dbReference type="ARBA" id="ARBA00022694"/>
    </source>
</evidence>
<dbReference type="Proteomes" id="UP000231987">
    <property type="component" value="Unassembled WGS sequence"/>
</dbReference>
<name>A0A222IAS9_RHIML</name>
<feature type="binding site" evidence="9">
    <location>
        <begin position="18"/>
        <end position="25"/>
    </location>
    <ligand>
        <name>ATP</name>
        <dbReference type="ChEBI" id="CHEBI:30616"/>
    </ligand>
</feature>
<comment type="catalytic activity">
    <reaction evidence="8 9">
        <text>S-sulfanyl-L-cysteinyl-[protein] + uridine(34) in tRNA + AH2 + ATP = 2-thiouridine(34) in tRNA + L-cysteinyl-[protein] + A + AMP + diphosphate + H(+)</text>
        <dbReference type="Rhea" id="RHEA:47032"/>
        <dbReference type="Rhea" id="RHEA-COMP:10131"/>
        <dbReference type="Rhea" id="RHEA-COMP:11726"/>
        <dbReference type="Rhea" id="RHEA-COMP:11727"/>
        <dbReference type="Rhea" id="RHEA-COMP:11728"/>
        <dbReference type="ChEBI" id="CHEBI:13193"/>
        <dbReference type="ChEBI" id="CHEBI:15378"/>
        <dbReference type="ChEBI" id="CHEBI:17499"/>
        <dbReference type="ChEBI" id="CHEBI:29950"/>
        <dbReference type="ChEBI" id="CHEBI:30616"/>
        <dbReference type="ChEBI" id="CHEBI:33019"/>
        <dbReference type="ChEBI" id="CHEBI:61963"/>
        <dbReference type="ChEBI" id="CHEBI:65315"/>
        <dbReference type="ChEBI" id="CHEBI:87170"/>
        <dbReference type="ChEBI" id="CHEBI:456215"/>
        <dbReference type="EC" id="2.8.1.13"/>
    </reaction>
</comment>
<comment type="similarity">
    <text evidence="9">Belongs to the MnmA/TRMU family.</text>
</comment>
<dbReference type="PANTHER" id="PTHR11933">
    <property type="entry name" value="TRNA 5-METHYLAMINOMETHYL-2-THIOURIDYLATE -METHYLTRANSFERASE"/>
    <property type="match status" value="1"/>
</dbReference>
<feature type="region of interest" description="Interaction with tRNA" evidence="9">
    <location>
        <begin position="163"/>
        <end position="165"/>
    </location>
</feature>
<feature type="active site" description="Cysteine persulfide intermediate" evidence="9">
    <location>
        <position position="213"/>
    </location>
</feature>
<evidence type="ECO:0000256" key="1">
    <source>
        <dbReference type="ARBA" id="ARBA00022555"/>
    </source>
</evidence>
<dbReference type="NCBIfam" id="NF001138">
    <property type="entry name" value="PRK00143.1"/>
    <property type="match status" value="1"/>
</dbReference>
<evidence type="ECO:0000256" key="9">
    <source>
        <dbReference type="HAMAP-Rule" id="MF_00144"/>
    </source>
</evidence>
<protein>
    <recommendedName>
        <fullName evidence="9">tRNA-specific 2-thiouridylase MnmA</fullName>
        <ecNumber evidence="9">2.8.1.13</ecNumber>
    </recommendedName>
</protein>
<evidence type="ECO:0000259" key="11">
    <source>
        <dbReference type="Pfam" id="PF20259"/>
    </source>
</evidence>
<dbReference type="PANTHER" id="PTHR11933:SF5">
    <property type="entry name" value="MITOCHONDRIAL TRNA-SPECIFIC 2-THIOURIDYLASE 1"/>
    <property type="match status" value="1"/>
</dbReference>
<keyword evidence="9" id="KW-0963">Cytoplasm</keyword>
<dbReference type="Pfam" id="PF20258">
    <property type="entry name" value="tRNA_Me_trans_C"/>
    <property type="match status" value="1"/>
</dbReference>
<dbReference type="CDD" id="cd01998">
    <property type="entry name" value="MnmA_TRMU-like"/>
    <property type="match status" value="1"/>
</dbReference>
<evidence type="ECO:0000313" key="13">
    <source>
        <dbReference type="EMBL" id="PJR14013.1"/>
    </source>
</evidence>
<feature type="binding site" evidence="9">
    <location>
        <position position="136"/>
    </location>
    <ligand>
        <name>ATP</name>
        <dbReference type="ChEBI" id="CHEBI:30616"/>
    </ligand>
</feature>
<comment type="caution">
    <text evidence="12">The sequence shown here is derived from an EMBL/GenBank/DDBJ whole genome shotgun (WGS) entry which is preliminary data.</text>
</comment>
<dbReference type="InterPro" id="IPR014729">
    <property type="entry name" value="Rossmann-like_a/b/a_fold"/>
</dbReference>
<dbReference type="Gene3D" id="2.40.30.10">
    <property type="entry name" value="Translation factors"/>
    <property type="match status" value="1"/>
</dbReference>
<gene>
    <name evidence="9 12" type="primary">mnmA</name>
    <name evidence="13" type="ORF">CEJ86_19530</name>
    <name evidence="12" type="ORF">GHK53_17115</name>
</gene>
<dbReference type="RefSeq" id="WP_013844832.1">
    <property type="nucleotide sequence ID" value="NZ_BJNJ01000064.1"/>
</dbReference>
<dbReference type="Gene3D" id="3.40.50.620">
    <property type="entry name" value="HUPs"/>
    <property type="match status" value="1"/>
</dbReference>
<organism evidence="12 15">
    <name type="scientific">Rhizobium meliloti</name>
    <name type="common">Ensifer meliloti</name>
    <name type="synonym">Sinorhizobium meliloti</name>
    <dbReference type="NCBI Taxonomy" id="382"/>
    <lineage>
        <taxon>Bacteria</taxon>
        <taxon>Pseudomonadati</taxon>
        <taxon>Pseudomonadota</taxon>
        <taxon>Alphaproteobacteria</taxon>
        <taxon>Hyphomicrobiales</taxon>
        <taxon>Rhizobiaceae</taxon>
        <taxon>Sinorhizobium/Ensifer group</taxon>
        <taxon>Sinorhizobium</taxon>
    </lineage>
</organism>
<dbReference type="FunFam" id="3.40.50.620:FF:000115">
    <property type="entry name" value="tRNA-specific 2-thiouridylase MnmA"/>
    <property type="match status" value="1"/>
</dbReference>
<evidence type="ECO:0000256" key="2">
    <source>
        <dbReference type="ARBA" id="ARBA00022679"/>
    </source>
</evidence>
<dbReference type="EC" id="2.8.1.13" evidence="9"/>
<dbReference type="InterPro" id="IPR023382">
    <property type="entry name" value="MnmA-like_central_sf"/>
</dbReference>
<reference evidence="12 15" key="1">
    <citation type="journal article" date="2013" name="Genome Biol.">
        <title>Comparative genomics of the core and accessory genomes of 48 Sinorhizobium strains comprising five genospecies.</title>
        <authorList>
            <person name="Sugawara M."/>
            <person name="Epstein B."/>
            <person name="Badgley B.D."/>
            <person name="Unno T."/>
            <person name="Xu L."/>
            <person name="Reese J."/>
            <person name="Gyaneshwar P."/>
            <person name="Denny R."/>
            <person name="Mudge J."/>
            <person name="Bharti A.K."/>
            <person name="Farmer A.D."/>
            <person name="May G.D."/>
            <person name="Woodward J.E."/>
            <person name="Medigue C."/>
            <person name="Vallenet D."/>
            <person name="Lajus A."/>
            <person name="Rouy Z."/>
            <person name="Martinez-Vaz B."/>
            <person name="Tiffin P."/>
            <person name="Young N.D."/>
            <person name="Sadowsky M.J."/>
        </authorList>
    </citation>
    <scope>NUCLEOTIDE SEQUENCE [LARGE SCALE GENOMIC DNA]</scope>
    <source>
        <strain evidence="12 15">N6B1</strain>
    </source>
</reference>
<evidence type="ECO:0000259" key="10">
    <source>
        <dbReference type="Pfam" id="PF20258"/>
    </source>
</evidence>
<dbReference type="Pfam" id="PF03054">
    <property type="entry name" value="tRNA_Me_trans"/>
    <property type="match status" value="1"/>
</dbReference>
<dbReference type="GO" id="GO:0000049">
    <property type="term" value="F:tRNA binding"/>
    <property type="evidence" value="ECO:0007669"/>
    <property type="project" value="UniProtKB-KW"/>
</dbReference>
<dbReference type="HAMAP" id="MF_00144">
    <property type="entry name" value="tRNA_thiouridyl_MnmA"/>
    <property type="match status" value="1"/>
</dbReference>
<accession>A0A222IAS9</accession>
<keyword evidence="7" id="KW-1015">Disulfide bond</keyword>
<evidence type="ECO:0000313" key="12">
    <source>
        <dbReference type="EMBL" id="MQW34467.1"/>
    </source>
</evidence>
<reference evidence="13 14" key="2">
    <citation type="submission" date="2017-06" db="EMBL/GenBank/DDBJ databases">
        <title>Ensifer strains isolated from leguminous trees and herbs display diverse denitrification phenotypes with some acting as strong N2O sinks.</title>
        <authorList>
            <person name="Woliy K."/>
            <person name="Mania D."/>
            <person name="Bakken L.R."/>
            <person name="Frostegard A."/>
        </authorList>
    </citation>
    <scope>NUCLEOTIDE SEQUENCE [LARGE SCALE GENOMIC DNA]</scope>
    <source>
        <strain evidence="13 14">AC50a</strain>
    </source>
</reference>
<dbReference type="EMBL" id="NJGD01000008">
    <property type="protein sequence ID" value="PJR14013.1"/>
    <property type="molecule type" value="Genomic_DNA"/>
</dbReference>
<keyword evidence="1 9" id="KW-0820">tRNA-binding</keyword>
<evidence type="ECO:0000256" key="6">
    <source>
        <dbReference type="ARBA" id="ARBA00022884"/>
    </source>
</evidence>
<keyword evidence="6 9" id="KW-0694">RNA-binding</keyword>
<proteinExistence type="inferred from homology"/>
<dbReference type="OMA" id="PFYVWDL"/>
<keyword evidence="3 9" id="KW-0819">tRNA processing</keyword>
<dbReference type="SUPFAM" id="SSF52402">
    <property type="entry name" value="Adenine nucleotide alpha hydrolases-like"/>
    <property type="match status" value="1"/>
</dbReference>